<dbReference type="GO" id="GO:0003677">
    <property type="term" value="F:DNA binding"/>
    <property type="evidence" value="ECO:0007669"/>
    <property type="project" value="UniProtKB-UniRule"/>
</dbReference>
<dbReference type="SUPFAM" id="SSF56349">
    <property type="entry name" value="DNA breaking-rejoining enzymes"/>
    <property type="match status" value="1"/>
</dbReference>
<evidence type="ECO:0000313" key="12">
    <source>
        <dbReference type="EMBL" id="MBU3855659.1"/>
    </source>
</evidence>
<proteinExistence type="inferred from homology"/>
<dbReference type="Proteomes" id="UP000784286">
    <property type="component" value="Unassembled WGS sequence"/>
</dbReference>
<dbReference type="GO" id="GO:0009037">
    <property type="term" value="F:tyrosine-based site-specific recombinase activity"/>
    <property type="evidence" value="ECO:0007669"/>
    <property type="project" value="UniProtKB-UniRule"/>
</dbReference>
<dbReference type="InterPro" id="IPR023009">
    <property type="entry name" value="Tyrosine_recombinase_XerC/XerD"/>
</dbReference>
<keyword evidence="8 9" id="KW-0131">Cell cycle</keyword>
<feature type="active site" evidence="9">
    <location>
        <position position="239"/>
    </location>
</feature>
<evidence type="ECO:0000313" key="13">
    <source>
        <dbReference type="Proteomes" id="UP000784286"/>
    </source>
</evidence>
<keyword evidence="5 9" id="KW-0229">DNA integration</keyword>
<accession>A0A948X252</accession>
<dbReference type="PROSITE" id="PS51898">
    <property type="entry name" value="TYR_RECOMBINASE"/>
    <property type="match status" value="1"/>
</dbReference>
<comment type="similarity">
    <text evidence="9">Belongs to the 'phage' integrase family. XerC subfamily.</text>
</comment>
<evidence type="ECO:0000256" key="6">
    <source>
        <dbReference type="ARBA" id="ARBA00023125"/>
    </source>
</evidence>
<comment type="caution">
    <text evidence="12">The sequence shown here is derived from an EMBL/GenBank/DDBJ whole genome shotgun (WGS) entry which is preliminary data.</text>
</comment>
<keyword evidence="6 9" id="KW-0238">DNA-binding</keyword>
<dbReference type="InterPro" id="IPR050090">
    <property type="entry name" value="Tyrosine_recombinase_XerCD"/>
</dbReference>
<sequence length="293" mass="33750">MLKESFLRYLRYERNYSDYTVLSYGTDLVKFEEFFKNMDEALDYRTVDADVIRNWVVSLMDAGYTASSVNRKLSSLRSFYHYLLRKGVVSVDPMLKIAGPKKRKPLPVFVKEADMARLLDETDFGEGFLGVRDRMIIEMFYSTGMRLSELVGLADKDVDFSAGVIKVTGKRNKQRLIPFGEELREDMKAYVEARNESCDGKCEAFFVRKDGRAMLPGTVRLIVKRNLSKVVTLKKRSPHVLRHTFATSMLNNHANLEAVKELLGHESLTTTEVYTHTTFEELKKVYKQAHPRA</sequence>
<evidence type="ECO:0000259" key="10">
    <source>
        <dbReference type="PROSITE" id="PS51898"/>
    </source>
</evidence>
<comment type="subunit">
    <text evidence="9">Forms a cyclic heterotetrameric complex composed of two molecules of XerC and two molecules of XerD.</text>
</comment>
<evidence type="ECO:0000256" key="2">
    <source>
        <dbReference type="ARBA" id="ARBA00022490"/>
    </source>
</evidence>
<dbReference type="InterPro" id="IPR002104">
    <property type="entry name" value="Integrase_catalytic"/>
</dbReference>
<dbReference type="EMBL" id="JAHLFJ010000038">
    <property type="protein sequence ID" value="MBU3855659.1"/>
    <property type="molecule type" value="Genomic_DNA"/>
</dbReference>
<reference evidence="12" key="2">
    <citation type="submission" date="2021-04" db="EMBL/GenBank/DDBJ databases">
        <authorList>
            <person name="Gilroy R."/>
        </authorList>
    </citation>
    <scope>NUCLEOTIDE SEQUENCE</scope>
    <source>
        <strain evidence="12">8470</strain>
    </source>
</reference>
<dbReference type="Pfam" id="PF02899">
    <property type="entry name" value="Phage_int_SAM_1"/>
    <property type="match status" value="1"/>
</dbReference>
<keyword evidence="3 9" id="KW-0132">Cell division</keyword>
<dbReference type="AlphaFoldDB" id="A0A948X252"/>
<evidence type="ECO:0000256" key="5">
    <source>
        <dbReference type="ARBA" id="ARBA00022908"/>
    </source>
</evidence>
<dbReference type="GO" id="GO:0005737">
    <property type="term" value="C:cytoplasm"/>
    <property type="evidence" value="ECO:0007669"/>
    <property type="project" value="UniProtKB-SubCell"/>
</dbReference>
<protein>
    <recommendedName>
        <fullName evidence="9">Tyrosine recombinase XerC</fullName>
    </recommendedName>
</protein>
<dbReference type="GO" id="GO:0006313">
    <property type="term" value="P:DNA transposition"/>
    <property type="evidence" value="ECO:0007669"/>
    <property type="project" value="UniProtKB-UniRule"/>
</dbReference>
<feature type="active site" evidence="9">
    <location>
        <position position="146"/>
    </location>
</feature>
<dbReference type="Gene3D" id="1.10.443.10">
    <property type="entry name" value="Intergrase catalytic core"/>
    <property type="match status" value="1"/>
</dbReference>
<dbReference type="PANTHER" id="PTHR30349:SF77">
    <property type="entry name" value="TYROSINE RECOMBINASE XERC"/>
    <property type="match status" value="1"/>
</dbReference>
<evidence type="ECO:0000256" key="3">
    <source>
        <dbReference type="ARBA" id="ARBA00022618"/>
    </source>
</evidence>
<dbReference type="PANTHER" id="PTHR30349">
    <property type="entry name" value="PHAGE INTEGRASE-RELATED"/>
    <property type="match status" value="1"/>
</dbReference>
<feature type="active site" description="O-(3'-phospho-DNA)-tyrosine intermediate" evidence="9">
    <location>
        <position position="274"/>
    </location>
</feature>
<dbReference type="GO" id="GO:0007059">
    <property type="term" value="P:chromosome segregation"/>
    <property type="evidence" value="ECO:0007669"/>
    <property type="project" value="UniProtKB-UniRule"/>
</dbReference>
<keyword evidence="4 9" id="KW-0159">Chromosome partition</keyword>
<evidence type="ECO:0000259" key="11">
    <source>
        <dbReference type="PROSITE" id="PS51900"/>
    </source>
</evidence>
<keyword evidence="2 9" id="KW-0963">Cytoplasm</keyword>
<dbReference type="InterPro" id="IPR004107">
    <property type="entry name" value="Integrase_SAM-like_N"/>
</dbReference>
<reference evidence="12" key="1">
    <citation type="journal article" date="2021" name="PeerJ">
        <title>Extensive microbial diversity within the chicken gut microbiome revealed by metagenomics and culture.</title>
        <authorList>
            <person name="Gilroy R."/>
            <person name="Ravi A."/>
            <person name="Getino M."/>
            <person name="Pursley I."/>
            <person name="Horton D.L."/>
            <person name="Alikhan N.F."/>
            <person name="Baker D."/>
            <person name="Gharbi K."/>
            <person name="Hall N."/>
            <person name="Watson M."/>
            <person name="Adriaenssens E.M."/>
            <person name="Foster-Nyarko E."/>
            <person name="Jarju S."/>
            <person name="Secka A."/>
            <person name="Antonio M."/>
            <person name="Oren A."/>
            <person name="Chaudhuri R.R."/>
            <person name="La Ragione R."/>
            <person name="Hildebrand F."/>
            <person name="Pallen M.J."/>
        </authorList>
    </citation>
    <scope>NUCLEOTIDE SEQUENCE</scope>
    <source>
        <strain evidence="12">8470</strain>
    </source>
</reference>
<evidence type="ECO:0000256" key="7">
    <source>
        <dbReference type="ARBA" id="ARBA00023172"/>
    </source>
</evidence>
<dbReference type="InterPro" id="IPR013762">
    <property type="entry name" value="Integrase-like_cat_sf"/>
</dbReference>
<organism evidence="12 13">
    <name type="scientific">Candidatus Phocaeicola excrementipullorum</name>
    <dbReference type="NCBI Taxonomy" id="2838731"/>
    <lineage>
        <taxon>Bacteria</taxon>
        <taxon>Pseudomonadati</taxon>
        <taxon>Bacteroidota</taxon>
        <taxon>Bacteroidia</taxon>
        <taxon>Bacteroidales</taxon>
        <taxon>Bacteroidaceae</taxon>
        <taxon>Phocaeicola</taxon>
    </lineage>
</organism>
<dbReference type="InterPro" id="IPR010998">
    <property type="entry name" value="Integrase_recombinase_N"/>
</dbReference>
<keyword evidence="7 9" id="KW-0233">DNA recombination</keyword>
<feature type="active site" evidence="9">
    <location>
        <position position="170"/>
    </location>
</feature>
<feature type="domain" description="Core-binding (CB)" evidence="11">
    <location>
        <begin position="1"/>
        <end position="84"/>
    </location>
</feature>
<comment type="subcellular location">
    <subcellularLocation>
        <location evidence="1 9">Cytoplasm</location>
    </subcellularLocation>
</comment>
<dbReference type="Gene3D" id="1.10.150.130">
    <property type="match status" value="1"/>
</dbReference>
<dbReference type="Pfam" id="PF00589">
    <property type="entry name" value="Phage_integrase"/>
    <property type="match status" value="1"/>
</dbReference>
<dbReference type="InterPro" id="IPR044068">
    <property type="entry name" value="CB"/>
</dbReference>
<feature type="active site" evidence="9">
    <location>
        <position position="265"/>
    </location>
</feature>
<evidence type="ECO:0000256" key="4">
    <source>
        <dbReference type="ARBA" id="ARBA00022829"/>
    </source>
</evidence>
<dbReference type="InterPro" id="IPR011010">
    <property type="entry name" value="DNA_brk_join_enz"/>
</dbReference>
<dbReference type="GO" id="GO:0051301">
    <property type="term" value="P:cell division"/>
    <property type="evidence" value="ECO:0007669"/>
    <property type="project" value="UniProtKB-KW"/>
</dbReference>
<dbReference type="HAMAP" id="MF_01808">
    <property type="entry name" value="Recomb_XerC_XerD"/>
    <property type="match status" value="1"/>
</dbReference>
<evidence type="ECO:0000256" key="1">
    <source>
        <dbReference type="ARBA" id="ARBA00004496"/>
    </source>
</evidence>
<gene>
    <name evidence="9" type="primary">xerC</name>
    <name evidence="12" type="ORF">H9928_03720</name>
</gene>
<name>A0A948X252_9BACT</name>
<evidence type="ECO:0000256" key="9">
    <source>
        <dbReference type="HAMAP-Rule" id="MF_01808"/>
    </source>
</evidence>
<dbReference type="PROSITE" id="PS51900">
    <property type="entry name" value="CB"/>
    <property type="match status" value="1"/>
</dbReference>
<feature type="active site" evidence="9">
    <location>
        <position position="242"/>
    </location>
</feature>
<comment type="function">
    <text evidence="9">Site-specific tyrosine recombinase, which acts by catalyzing the cutting and rejoining of the recombining DNA molecules. The XerC-XerD complex is essential to convert dimers of the bacterial chromosome into monomers to permit their segregation at cell division. It also contributes to the segregational stability of plasmids.</text>
</comment>
<feature type="domain" description="Tyr recombinase" evidence="10">
    <location>
        <begin position="105"/>
        <end position="287"/>
    </location>
</feature>
<evidence type="ECO:0000256" key="8">
    <source>
        <dbReference type="ARBA" id="ARBA00023306"/>
    </source>
</evidence>